<dbReference type="Pfam" id="PF13640">
    <property type="entry name" value="2OG-FeII_Oxy_3"/>
    <property type="match status" value="1"/>
</dbReference>
<dbReference type="Proteomes" id="UP000799118">
    <property type="component" value="Unassembled WGS sequence"/>
</dbReference>
<dbReference type="OrthoDB" id="27483at2759"/>
<feature type="non-terminal residue" evidence="2">
    <location>
        <position position="1"/>
    </location>
</feature>
<protein>
    <recommendedName>
        <fullName evidence="1">Fe2OG dioxygenase domain-containing protein</fullName>
    </recommendedName>
</protein>
<dbReference type="PANTHER" id="PTHR33099:SF7">
    <property type="entry name" value="MYND-TYPE DOMAIN-CONTAINING PROTEIN"/>
    <property type="match status" value="1"/>
</dbReference>
<proteinExistence type="predicted"/>
<feature type="non-terminal residue" evidence="2">
    <location>
        <position position="100"/>
    </location>
</feature>
<dbReference type="AlphaFoldDB" id="A0A6A4IH07"/>
<reference evidence="2" key="1">
    <citation type="journal article" date="2019" name="Environ. Microbiol.">
        <title>Fungal ecological strategies reflected in gene transcription - a case study of two litter decomposers.</title>
        <authorList>
            <person name="Barbi F."/>
            <person name="Kohler A."/>
            <person name="Barry K."/>
            <person name="Baskaran P."/>
            <person name="Daum C."/>
            <person name="Fauchery L."/>
            <person name="Ihrmark K."/>
            <person name="Kuo A."/>
            <person name="LaButti K."/>
            <person name="Lipzen A."/>
            <person name="Morin E."/>
            <person name="Grigoriev I.V."/>
            <person name="Henrissat B."/>
            <person name="Lindahl B."/>
            <person name="Martin F."/>
        </authorList>
    </citation>
    <scope>NUCLEOTIDE SEQUENCE</scope>
    <source>
        <strain evidence="2">JB14</strain>
    </source>
</reference>
<evidence type="ECO:0000259" key="1">
    <source>
        <dbReference type="PROSITE" id="PS51471"/>
    </source>
</evidence>
<accession>A0A6A4IH07</accession>
<dbReference type="PANTHER" id="PTHR33099">
    <property type="entry name" value="FE2OG DIOXYGENASE DOMAIN-CONTAINING PROTEIN"/>
    <property type="match status" value="1"/>
</dbReference>
<evidence type="ECO:0000313" key="3">
    <source>
        <dbReference type="Proteomes" id="UP000799118"/>
    </source>
</evidence>
<name>A0A6A4IH07_9AGAR</name>
<evidence type="ECO:0000313" key="2">
    <source>
        <dbReference type="EMBL" id="KAE9409280.1"/>
    </source>
</evidence>
<dbReference type="PROSITE" id="PS51471">
    <property type="entry name" value="FE2OG_OXY"/>
    <property type="match status" value="1"/>
</dbReference>
<dbReference type="EMBL" id="ML769388">
    <property type="protein sequence ID" value="KAE9409280.1"/>
    <property type="molecule type" value="Genomic_DNA"/>
</dbReference>
<dbReference type="InterPro" id="IPR005123">
    <property type="entry name" value="Oxoglu/Fe-dep_dioxygenase_dom"/>
</dbReference>
<feature type="domain" description="Fe2OG dioxygenase" evidence="1">
    <location>
        <begin position="2"/>
        <end position="100"/>
    </location>
</feature>
<dbReference type="Gene3D" id="2.60.120.620">
    <property type="entry name" value="q2cbj1_9rhob like domain"/>
    <property type="match status" value="1"/>
</dbReference>
<organism evidence="2 3">
    <name type="scientific">Gymnopus androsaceus JB14</name>
    <dbReference type="NCBI Taxonomy" id="1447944"/>
    <lineage>
        <taxon>Eukaryota</taxon>
        <taxon>Fungi</taxon>
        <taxon>Dikarya</taxon>
        <taxon>Basidiomycota</taxon>
        <taxon>Agaricomycotina</taxon>
        <taxon>Agaricomycetes</taxon>
        <taxon>Agaricomycetidae</taxon>
        <taxon>Agaricales</taxon>
        <taxon>Marasmiineae</taxon>
        <taxon>Omphalotaceae</taxon>
        <taxon>Gymnopus</taxon>
    </lineage>
</organism>
<keyword evidence="3" id="KW-1185">Reference proteome</keyword>
<dbReference type="InterPro" id="IPR044862">
    <property type="entry name" value="Pro_4_hyd_alph_FE2OG_OXY"/>
</dbReference>
<gene>
    <name evidence="2" type="ORF">BT96DRAFT_795100</name>
</gene>
<sequence>KRVTVKLHKLAVYQQGGHFGWHKDTTHSDNHHGTVLVSLNTSWKGGELCLRHRGVEIMFDMVNSDPEGVALQVVAFYTDVEHKVNVVTEGLRIILQYDVY</sequence>